<feature type="transmembrane region" description="Helical" evidence="7">
    <location>
        <begin position="116"/>
        <end position="133"/>
    </location>
</feature>
<feature type="transmembrane region" description="Helical" evidence="7">
    <location>
        <begin position="263"/>
        <end position="281"/>
    </location>
</feature>
<keyword evidence="4 7" id="KW-0812">Transmembrane</keyword>
<evidence type="ECO:0000313" key="9">
    <source>
        <dbReference type="EMBL" id="KMY48798.1"/>
    </source>
</evidence>
<accession>A0A0K9GQ82</accession>
<comment type="subcellular location">
    <subcellularLocation>
        <location evidence="1">Cell membrane</location>
        <topology evidence="1">Multi-pass membrane protein</topology>
    </subcellularLocation>
</comment>
<reference evidence="10" key="1">
    <citation type="submission" date="2015-07" db="EMBL/GenBank/DDBJ databases">
        <title>Genome sequencing project for genomic taxonomy and phylogenomics of Bacillus-like bacteria.</title>
        <authorList>
            <person name="Liu B."/>
            <person name="Wang J."/>
            <person name="Zhu Y."/>
            <person name="Liu G."/>
            <person name="Chen Q."/>
            <person name="Chen Z."/>
            <person name="Lan J."/>
            <person name="Che J."/>
            <person name="Ge C."/>
            <person name="Shi H."/>
            <person name="Pan Z."/>
            <person name="Liu X."/>
        </authorList>
    </citation>
    <scope>NUCLEOTIDE SEQUENCE [LARGE SCALE GENOMIC DNA]</scope>
    <source>
        <strain evidence="10">FJAT-27997</strain>
    </source>
</reference>
<protein>
    <submittedName>
        <fullName evidence="9">Multidrug transporter</fullName>
    </submittedName>
</protein>
<dbReference type="RefSeq" id="WP_049680123.1">
    <property type="nucleotide sequence ID" value="NZ_LFZW01000001.1"/>
</dbReference>
<feature type="domain" description="EamA" evidence="8">
    <location>
        <begin position="171"/>
        <end position="306"/>
    </location>
</feature>
<dbReference type="EMBL" id="LFZW01000001">
    <property type="protein sequence ID" value="KMY48798.1"/>
    <property type="molecule type" value="Genomic_DNA"/>
</dbReference>
<feature type="transmembrane region" description="Helical" evidence="7">
    <location>
        <begin position="200"/>
        <end position="221"/>
    </location>
</feature>
<comment type="caution">
    <text evidence="9">The sequence shown here is derived from an EMBL/GenBank/DDBJ whole genome shotgun (WGS) entry which is preliminary data.</text>
</comment>
<dbReference type="Proteomes" id="UP000037146">
    <property type="component" value="Unassembled WGS sequence"/>
</dbReference>
<dbReference type="PATRIC" id="fig|1679170.3.peg.877"/>
<keyword evidence="5 7" id="KW-1133">Transmembrane helix</keyword>
<evidence type="ECO:0000256" key="6">
    <source>
        <dbReference type="ARBA" id="ARBA00023136"/>
    </source>
</evidence>
<evidence type="ECO:0000256" key="2">
    <source>
        <dbReference type="ARBA" id="ARBA00007362"/>
    </source>
</evidence>
<dbReference type="GO" id="GO:0005886">
    <property type="term" value="C:plasma membrane"/>
    <property type="evidence" value="ECO:0007669"/>
    <property type="project" value="UniProtKB-SubCell"/>
</dbReference>
<feature type="transmembrane region" description="Helical" evidence="7">
    <location>
        <begin position="145"/>
        <end position="162"/>
    </location>
</feature>
<evidence type="ECO:0000259" key="8">
    <source>
        <dbReference type="Pfam" id="PF00892"/>
    </source>
</evidence>
<feature type="transmembrane region" description="Helical" evidence="7">
    <location>
        <begin position="287"/>
        <end position="305"/>
    </location>
</feature>
<gene>
    <name evidence="9" type="ORF">AC625_04115</name>
</gene>
<dbReference type="PANTHER" id="PTHR32322:SF18">
    <property type="entry name" value="S-ADENOSYLMETHIONINE_S-ADENOSYLHOMOCYSTEINE TRANSPORTER"/>
    <property type="match status" value="1"/>
</dbReference>
<sequence length="328" mass="36680">MKQQKHGKRYFSNRYWVIAIAVFCSILWGSAFPVLKFSYEELGMAEDDLAAKIVLAGMRFMMASLLLLVIMFFINKKALKLRWRQLPAIIGLGLLSTSLQYFFFYNGLAHTSGIKAAILNSSETFFVVFLAHFVYSDDRLDWRKIFGLVAGFVGIIIANWGQNASLNLSFFGEGFMLLSGLAGALGTFLSKRLSADIHPVALTGWQMFAGSFLMLLIGTPSLEANAITFTPKAWWLLIYAVLLSAASFALWTSLLKYNKAGEVSLYKFVVPVAGTILSAMFIQDELLTINIFIALLLVAVGIATVNQKGNSDWLFFKKRRQTYQQMSK</sequence>
<evidence type="ECO:0000256" key="4">
    <source>
        <dbReference type="ARBA" id="ARBA00022692"/>
    </source>
</evidence>
<name>A0A0K9GQ82_9BACI</name>
<evidence type="ECO:0000256" key="7">
    <source>
        <dbReference type="SAM" id="Phobius"/>
    </source>
</evidence>
<keyword evidence="6 7" id="KW-0472">Membrane</keyword>
<evidence type="ECO:0000256" key="3">
    <source>
        <dbReference type="ARBA" id="ARBA00022475"/>
    </source>
</evidence>
<organism evidence="9 10">
    <name type="scientific">Peribacillus loiseleuriae</name>
    <dbReference type="NCBI Taxonomy" id="1679170"/>
    <lineage>
        <taxon>Bacteria</taxon>
        <taxon>Bacillati</taxon>
        <taxon>Bacillota</taxon>
        <taxon>Bacilli</taxon>
        <taxon>Bacillales</taxon>
        <taxon>Bacillaceae</taxon>
        <taxon>Peribacillus</taxon>
    </lineage>
</organism>
<dbReference type="PANTHER" id="PTHR32322">
    <property type="entry name" value="INNER MEMBRANE TRANSPORTER"/>
    <property type="match status" value="1"/>
</dbReference>
<dbReference type="InterPro" id="IPR000620">
    <property type="entry name" value="EamA_dom"/>
</dbReference>
<feature type="transmembrane region" description="Helical" evidence="7">
    <location>
        <begin position="233"/>
        <end position="251"/>
    </location>
</feature>
<feature type="transmembrane region" description="Helical" evidence="7">
    <location>
        <begin position="53"/>
        <end position="74"/>
    </location>
</feature>
<evidence type="ECO:0000256" key="5">
    <source>
        <dbReference type="ARBA" id="ARBA00022989"/>
    </source>
</evidence>
<dbReference type="InterPro" id="IPR037185">
    <property type="entry name" value="EmrE-like"/>
</dbReference>
<proteinExistence type="inferred from homology"/>
<dbReference type="OrthoDB" id="3190463at2"/>
<comment type="similarity">
    <text evidence="2">Belongs to the EamA transporter family.</text>
</comment>
<feature type="transmembrane region" description="Helical" evidence="7">
    <location>
        <begin position="12"/>
        <end position="33"/>
    </location>
</feature>
<keyword evidence="3" id="KW-1003">Cell membrane</keyword>
<dbReference type="STRING" id="1679170.AC625_04115"/>
<dbReference type="AlphaFoldDB" id="A0A0K9GQ82"/>
<dbReference type="Pfam" id="PF00892">
    <property type="entry name" value="EamA"/>
    <property type="match status" value="2"/>
</dbReference>
<feature type="transmembrane region" description="Helical" evidence="7">
    <location>
        <begin position="168"/>
        <end position="188"/>
    </location>
</feature>
<dbReference type="SUPFAM" id="SSF103481">
    <property type="entry name" value="Multidrug resistance efflux transporter EmrE"/>
    <property type="match status" value="2"/>
</dbReference>
<dbReference type="InterPro" id="IPR050638">
    <property type="entry name" value="AA-Vitamin_Transporters"/>
</dbReference>
<evidence type="ECO:0000313" key="10">
    <source>
        <dbReference type="Proteomes" id="UP000037146"/>
    </source>
</evidence>
<evidence type="ECO:0000256" key="1">
    <source>
        <dbReference type="ARBA" id="ARBA00004651"/>
    </source>
</evidence>
<keyword evidence="10" id="KW-1185">Reference proteome</keyword>
<feature type="domain" description="EamA" evidence="8">
    <location>
        <begin position="17"/>
        <end position="159"/>
    </location>
</feature>
<feature type="transmembrane region" description="Helical" evidence="7">
    <location>
        <begin position="86"/>
        <end position="104"/>
    </location>
</feature>